<proteinExistence type="predicted"/>
<gene>
    <name evidence="2" type="ORF">HFZ78_23200</name>
</gene>
<sequence length="61" mass="7102">MNRNRNKNVQLTILLLFCLLVILIIHAILHIRIYFVYSTGLGPIFLIGLIIFLIVLLYYKG</sequence>
<accession>A0A6H1P6Q3</accession>
<feature type="transmembrane region" description="Helical" evidence="1">
    <location>
        <begin position="41"/>
        <end position="59"/>
    </location>
</feature>
<organism evidence="2 3">
    <name type="scientific">Priestia megaterium</name>
    <name type="common">Bacillus megaterium</name>
    <dbReference type="NCBI Taxonomy" id="1404"/>
    <lineage>
        <taxon>Bacteria</taxon>
        <taxon>Bacillati</taxon>
        <taxon>Bacillota</taxon>
        <taxon>Bacilli</taxon>
        <taxon>Bacillales</taxon>
        <taxon>Bacillaceae</taxon>
        <taxon>Priestia</taxon>
    </lineage>
</organism>
<dbReference type="AlphaFoldDB" id="A0A6H1P6Q3"/>
<feature type="transmembrane region" description="Helical" evidence="1">
    <location>
        <begin position="12"/>
        <end position="35"/>
    </location>
</feature>
<keyword evidence="1" id="KW-0812">Transmembrane</keyword>
<keyword evidence="1" id="KW-1133">Transmembrane helix</keyword>
<dbReference type="Proteomes" id="UP000501868">
    <property type="component" value="Chromosome"/>
</dbReference>
<reference evidence="2 3" key="1">
    <citation type="submission" date="2020-04" db="EMBL/GenBank/DDBJ databases">
        <title>Genome-Wide Identification of 5-Methylcytosine Sites in Bacterial Genomes By High-Throughput Sequencing of MspJI Restriction Fragments.</title>
        <authorList>
            <person name="Wu V."/>
        </authorList>
    </citation>
    <scope>NUCLEOTIDE SEQUENCE [LARGE SCALE GENOMIC DNA]</scope>
    <source>
        <strain evidence="2 3">S2</strain>
    </source>
</reference>
<name>A0A6H1P6Q3_PRIMG</name>
<protein>
    <submittedName>
        <fullName evidence="2">Uncharacterized protein</fullName>
    </submittedName>
</protein>
<evidence type="ECO:0000256" key="1">
    <source>
        <dbReference type="SAM" id="Phobius"/>
    </source>
</evidence>
<keyword evidence="1" id="KW-0472">Membrane</keyword>
<dbReference type="EMBL" id="CP051128">
    <property type="protein sequence ID" value="QIZ09249.1"/>
    <property type="molecule type" value="Genomic_DNA"/>
</dbReference>
<evidence type="ECO:0000313" key="2">
    <source>
        <dbReference type="EMBL" id="QIZ09249.1"/>
    </source>
</evidence>
<reference evidence="2 3" key="2">
    <citation type="submission" date="2020-04" db="EMBL/GenBank/DDBJ databases">
        <authorList>
            <person name="Fomenkov A."/>
            <person name="Anton B.P."/>
            <person name="Roberts R.J."/>
        </authorList>
    </citation>
    <scope>NUCLEOTIDE SEQUENCE [LARGE SCALE GENOMIC DNA]</scope>
    <source>
        <strain evidence="2 3">S2</strain>
    </source>
</reference>
<evidence type="ECO:0000313" key="3">
    <source>
        <dbReference type="Proteomes" id="UP000501868"/>
    </source>
</evidence>